<dbReference type="GO" id="GO:0045454">
    <property type="term" value="P:cell redox homeostasis"/>
    <property type="evidence" value="ECO:0007669"/>
    <property type="project" value="TreeGrafter"/>
</dbReference>
<dbReference type="RefSeq" id="WP_064552065.1">
    <property type="nucleotide sequence ID" value="NZ_LXMA01000034.1"/>
</dbReference>
<dbReference type="Gene3D" id="3.40.30.10">
    <property type="entry name" value="Glutaredoxin"/>
    <property type="match status" value="1"/>
</dbReference>
<evidence type="ECO:0000259" key="1">
    <source>
        <dbReference type="Pfam" id="PF00085"/>
    </source>
</evidence>
<dbReference type="Pfam" id="PF00085">
    <property type="entry name" value="Thioredoxin"/>
    <property type="match status" value="1"/>
</dbReference>
<dbReference type="CDD" id="cd02947">
    <property type="entry name" value="TRX_family"/>
    <property type="match status" value="1"/>
</dbReference>
<sequence length="106" mass="12602">MKKIQLAEIDDIIDKEETVCLYVYTPMCGTCQLAERMMEVVEELFPRIPFYKIDINYMPERAAIWKIESVPCLLLFDGGNIVHKLYAFHSVPYLYETIKKFWTENR</sequence>
<feature type="domain" description="Thioredoxin" evidence="1">
    <location>
        <begin position="7"/>
        <end position="90"/>
    </location>
</feature>
<gene>
    <name evidence="2" type="ORF">A7K69_09050</name>
</gene>
<dbReference type="EMBL" id="LXMA01000034">
    <property type="protein sequence ID" value="OAT72275.1"/>
    <property type="molecule type" value="Genomic_DNA"/>
</dbReference>
<dbReference type="PANTHER" id="PTHR45663:SF41">
    <property type="entry name" value="THIOREDOXIN-LIKE PROTEIN YUSE"/>
    <property type="match status" value="1"/>
</dbReference>
<dbReference type="OrthoDB" id="5784238at2"/>
<reference evidence="3" key="1">
    <citation type="submission" date="2016-05" db="EMBL/GenBank/DDBJ databases">
        <authorList>
            <person name="Wang W."/>
            <person name="Zhu L."/>
        </authorList>
    </citation>
    <scope>NUCLEOTIDE SEQUENCE [LARGE SCALE GENOMIC DNA]</scope>
    <source>
        <strain evidence="3">W-2</strain>
    </source>
</reference>
<organism evidence="2 3">
    <name type="scientific">Parageobacillus thermoglucosidasius</name>
    <name type="common">Geobacillus thermoglucosidasius</name>
    <dbReference type="NCBI Taxonomy" id="1426"/>
    <lineage>
        <taxon>Bacteria</taxon>
        <taxon>Bacillati</taxon>
        <taxon>Bacillota</taxon>
        <taxon>Bacilli</taxon>
        <taxon>Bacillales</taxon>
        <taxon>Anoxybacillaceae</taxon>
        <taxon>Parageobacillus</taxon>
    </lineage>
</organism>
<dbReference type="GO" id="GO:0005829">
    <property type="term" value="C:cytosol"/>
    <property type="evidence" value="ECO:0007669"/>
    <property type="project" value="TreeGrafter"/>
</dbReference>
<dbReference type="PANTHER" id="PTHR45663">
    <property type="entry name" value="GEO12009P1"/>
    <property type="match status" value="1"/>
</dbReference>
<evidence type="ECO:0000313" key="2">
    <source>
        <dbReference type="EMBL" id="OAT72275.1"/>
    </source>
</evidence>
<evidence type="ECO:0000313" key="3">
    <source>
        <dbReference type="Proteomes" id="UP000078290"/>
    </source>
</evidence>
<dbReference type="GO" id="GO:0015035">
    <property type="term" value="F:protein-disulfide reductase activity"/>
    <property type="evidence" value="ECO:0007669"/>
    <property type="project" value="TreeGrafter"/>
</dbReference>
<protein>
    <submittedName>
        <fullName evidence="2">Thiol reductase thioredoxin</fullName>
    </submittedName>
</protein>
<dbReference type="Proteomes" id="UP000078290">
    <property type="component" value="Unassembled WGS sequence"/>
</dbReference>
<dbReference type="SUPFAM" id="SSF52833">
    <property type="entry name" value="Thioredoxin-like"/>
    <property type="match status" value="1"/>
</dbReference>
<comment type="caution">
    <text evidence="2">The sequence shown here is derived from an EMBL/GenBank/DDBJ whole genome shotgun (WGS) entry which is preliminary data.</text>
</comment>
<dbReference type="InterPro" id="IPR013766">
    <property type="entry name" value="Thioredoxin_domain"/>
</dbReference>
<accession>A0A1B7KQA0</accession>
<proteinExistence type="predicted"/>
<dbReference type="InterPro" id="IPR036249">
    <property type="entry name" value="Thioredoxin-like_sf"/>
</dbReference>
<dbReference type="AlphaFoldDB" id="A0A1B7KQA0"/>
<name>A0A1B7KQA0_PARTM</name>